<dbReference type="EMBL" id="NXNI01000001">
    <property type="protein sequence ID" value="PCR89497.1"/>
    <property type="molecule type" value="Genomic_DNA"/>
</dbReference>
<dbReference type="InterPro" id="IPR051010">
    <property type="entry name" value="BCAA_transport"/>
</dbReference>
<name>A0A2A5QRN3_9EURY</name>
<protein>
    <submittedName>
        <fullName evidence="3">ABC transporter substrate-binding protein</fullName>
    </submittedName>
</protein>
<dbReference type="AlphaFoldDB" id="A0A2A5QRN3"/>
<evidence type="ECO:0000313" key="3">
    <source>
        <dbReference type="EMBL" id="PCR89497.1"/>
    </source>
</evidence>
<evidence type="ECO:0000313" key="4">
    <source>
        <dbReference type="Proteomes" id="UP000219689"/>
    </source>
</evidence>
<dbReference type="InterPro" id="IPR028081">
    <property type="entry name" value="Leu-bd"/>
</dbReference>
<dbReference type="InterPro" id="IPR028082">
    <property type="entry name" value="Peripla_BP_I"/>
</dbReference>
<dbReference type="SUPFAM" id="SSF53822">
    <property type="entry name" value="Periplasmic binding protein-like I"/>
    <property type="match status" value="1"/>
</dbReference>
<evidence type="ECO:0000256" key="1">
    <source>
        <dbReference type="ARBA" id="ARBA00022729"/>
    </source>
</evidence>
<dbReference type="OrthoDB" id="200499at2157"/>
<keyword evidence="4" id="KW-1185">Reference proteome</keyword>
<dbReference type="PANTHER" id="PTHR30483:SF6">
    <property type="entry name" value="PERIPLASMIC BINDING PROTEIN OF ABC TRANSPORTER FOR NATURAL AMINO ACIDS"/>
    <property type="match status" value="1"/>
</dbReference>
<dbReference type="CDD" id="cd06345">
    <property type="entry name" value="PBP1_ABC_ligand_binding-like"/>
    <property type="match status" value="1"/>
</dbReference>
<dbReference type="Proteomes" id="UP000219689">
    <property type="component" value="Unassembled WGS sequence"/>
</dbReference>
<comment type="caution">
    <text evidence="3">The sequence shown here is derived from an EMBL/GenBank/DDBJ whole genome shotgun (WGS) entry which is preliminary data.</text>
</comment>
<keyword evidence="1" id="KW-0732">Signal</keyword>
<organism evidence="3 4">
    <name type="scientific">Natrinema ejinorense</name>
    <dbReference type="NCBI Taxonomy" id="373386"/>
    <lineage>
        <taxon>Archaea</taxon>
        <taxon>Methanobacteriati</taxon>
        <taxon>Methanobacteriota</taxon>
        <taxon>Stenosarchaea group</taxon>
        <taxon>Halobacteria</taxon>
        <taxon>Halobacteriales</taxon>
        <taxon>Natrialbaceae</taxon>
        <taxon>Natrinema</taxon>
    </lineage>
</organism>
<proteinExistence type="predicted"/>
<accession>A0A2A5QRN3</accession>
<feature type="domain" description="Leucine-binding protein" evidence="2">
    <location>
        <begin position="59"/>
        <end position="398"/>
    </location>
</feature>
<reference evidence="3 4" key="1">
    <citation type="submission" date="2017-09" db="EMBL/GenBank/DDBJ databases">
        <title>Genome sequences of Natrinema ejinorence JCM 13890T.</title>
        <authorList>
            <person name="Roh S.W."/>
            <person name="Kim Y.B."/>
            <person name="Kim J.Y."/>
        </authorList>
    </citation>
    <scope>NUCLEOTIDE SEQUENCE [LARGE SCALE GENOMIC DNA]</scope>
    <source>
        <strain evidence="3 4">JCM 13890</strain>
    </source>
</reference>
<gene>
    <name evidence="3" type="ORF">CP557_02495</name>
</gene>
<sequence length="450" mass="47836">MANEDNDTLETSTSGNGVVGRRTFLGAASAGALTTTLAGCMGGVGGGSGDGTFKIGHLGPTELQMGRGAERSAELAVSELNDNGGILDRDVELLSRDTGGAPSEGERVTEDLVQSEQVDLLVGTFVSEVTQGIIDFVAEMNVPFVITGSADPATITDNHGEDYEKYKNIVRTGPINSDLQAEGMGGYASYLNEQHGFENFSILADDAAWTGSFRDILPGEIESNSDLSVVHQDRMSVETSNFNPFLDAAAEADADVVMRFIAHGGAAAFTSTWAQNEYPFALEGISVPGMSPEFWGATEGACLYETTSQSGAGGVADLTDRTEPFINAYEEEFGSGDPPSKPMYMGFNSYDGILFYAQAAEDAGTADYESDLDGIVESMLNLEFTGAAGEISLYGEDSDYPNDVRETRNDDDIISNFPITQWQEDGDGGVVECVYPEPDATAEHVVPEWI</sequence>
<evidence type="ECO:0000259" key="2">
    <source>
        <dbReference type="Pfam" id="PF13458"/>
    </source>
</evidence>
<dbReference type="Pfam" id="PF13458">
    <property type="entry name" value="Peripla_BP_6"/>
    <property type="match status" value="1"/>
</dbReference>
<dbReference type="PANTHER" id="PTHR30483">
    <property type="entry name" value="LEUCINE-SPECIFIC-BINDING PROTEIN"/>
    <property type="match status" value="1"/>
</dbReference>
<dbReference type="Gene3D" id="3.40.50.2300">
    <property type="match status" value="2"/>
</dbReference>